<dbReference type="Gene3D" id="1.10.287.130">
    <property type="match status" value="1"/>
</dbReference>
<comment type="caution">
    <text evidence="10">The sequence shown here is derived from an EMBL/GenBank/DDBJ whole genome shotgun (WGS) entry which is preliminary data.</text>
</comment>
<reference evidence="10 11" key="1">
    <citation type="submission" date="2019-03" db="EMBL/GenBank/DDBJ databases">
        <title>Genomic Encyclopedia of Type Strains, Phase IV (KMG-IV): sequencing the most valuable type-strain genomes for metagenomic binning, comparative biology and taxonomic classification.</title>
        <authorList>
            <person name="Goeker M."/>
        </authorList>
    </citation>
    <scope>NUCLEOTIDE SEQUENCE [LARGE SCALE GENOMIC DNA]</scope>
    <source>
        <strain evidence="10 11">DSM 23802</strain>
    </source>
</reference>
<dbReference type="CDD" id="cd00130">
    <property type="entry name" value="PAS"/>
    <property type="match status" value="1"/>
</dbReference>
<dbReference type="InterPro" id="IPR004358">
    <property type="entry name" value="Sig_transdc_His_kin-like_C"/>
</dbReference>
<dbReference type="InterPro" id="IPR005467">
    <property type="entry name" value="His_kinase_dom"/>
</dbReference>
<dbReference type="SUPFAM" id="SSF55785">
    <property type="entry name" value="PYP-like sensor domain (PAS domain)"/>
    <property type="match status" value="2"/>
</dbReference>
<dbReference type="InterPro" id="IPR036890">
    <property type="entry name" value="HATPase_C_sf"/>
</dbReference>
<dbReference type="InterPro" id="IPR003594">
    <property type="entry name" value="HATPase_dom"/>
</dbReference>
<dbReference type="Gene3D" id="3.30.565.10">
    <property type="entry name" value="Histidine kinase-like ATPase, C-terminal domain"/>
    <property type="match status" value="1"/>
</dbReference>
<dbReference type="PANTHER" id="PTHR43065">
    <property type="entry name" value="SENSOR HISTIDINE KINASE"/>
    <property type="match status" value="1"/>
</dbReference>
<name>A0A4R3K5M8_9BACI</name>
<accession>A0A4R3K5M8</accession>
<dbReference type="GO" id="GO:0005524">
    <property type="term" value="F:ATP binding"/>
    <property type="evidence" value="ECO:0007669"/>
    <property type="project" value="UniProtKB-KW"/>
</dbReference>
<evidence type="ECO:0000256" key="7">
    <source>
        <dbReference type="ARBA" id="ARBA00022840"/>
    </source>
</evidence>
<evidence type="ECO:0000313" key="11">
    <source>
        <dbReference type="Proteomes" id="UP000295788"/>
    </source>
</evidence>
<evidence type="ECO:0000256" key="1">
    <source>
        <dbReference type="ARBA" id="ARBA00000085"/>
    </source>
</evidence>
<keyword evidence="6" id="KW-0418">Kinase</keyword>
<dbReference type="NCBIfam" id="TIGR00229">
    <property type="entry name" value="sensory_box"/>
    <property type="match status" value="1"/>
</dbReference>
<dbReference type="SMART" id="SM00387">
    <property type="entry name" value="HATPase_c"/>
    <property type="match status" value="1"/>
</dbReference>
<keyword evidence="8" id="KW-0902">Two-component regulatory system</keyword>
<protein>
    <recommendedName>
        <fullName evidence="2">histidine kinase</fullName>
        <ecNumber evidence="2">2.7.13.3</ecNumber>
    </recommendedName>
</protein>
<dbReference type="InterPro" id="IPR036097">
    <property type="entry name" value="HisK_dim/P_sf"/>
</dbReference>
<evidence type="ECO:0000256" key="6">
    <source>
        <dbReference type="ARBA" id="ARBA00022777"/>
    </source>
</evidence>
<dbReference type="Pfam" id="PF13426">
    <property type="entry name" value="PAS_9"/>
    <property type="match status" value="2"/>
</dbReference>
<dbReference type="EMBL" id="SMAB01000030">
    <property type="protein sequence ID" value="TCS78138.1"/>
    <property type="molecule type" value="Genomic_DNA"/>
</dbReference>
<dbReference type="SMART" id="SM00388">
    <property type="entry name" value="HisKA"/>
    <property type="match status" value="1"/>
</dbReference>
<evidence type="ECO:0000259" key="9">
    <source>
        <dbReference type="PROSITE" id="PS50109"/>
    </source>
</evidence>
<dbReference type="EC" id="2.7.13.3" evidence="2"/>
<dbReference type="SUPFAM" id="SSF47384">
    <property type="entry name" value="Homodimeric domain of signal transducing histidine kinase"/>
    <property type="match status" value="1"/>
</dbReference>
<evidence type="ECO:0000313" key="10">
    <source>
        <dbReference type="EMBL" id="TCS78138.1"/>
    </source>
</evidence>
<evidence type="ECO:0000256" key="8">
    <source>
        <dbReference type="ARBA" id="ARBA00023012"/>
    </source>
</evidence>
<dbReference type="GO" id="GO:0000155">
    <property type="term" value="F:phosphorelay sensor kinase activity"/>
    <property type="evidence" value="ECO:0007669"/>
    <property type="project" value="InterPro"/>
</dbReference>
<evidence type="ECO:0000256" key="4">
    <source>
        <dbReference type="ARBA" id="ARBA00022679"/>
    </source>
</evidence>
<feature type="domain" description="Histidine kinase" evidence="9">
    <location>
        <begin position="264"/>
        <end position="473"/>
    </location>
</feature>
<evidence type="ECO:0000256" key="3">
    <source>
        <dbReference type="ARBA" id="ARBA00022553"/>
    </source>
</evidence>
<keyword evidence="3" id="KW-0597">Phosphoprotein</keyword>
<proteinExistence type="predicted"/>
<dbReference type="InterPro" id="IPR000014">
    <property type="entry name" value="PAS"/>
</dbReference>
<dbReference type="InterPro" id="IPR003661">
    <property type="entry name" value="HisK_dim/P_dom"/>
</dbReference>
<dbReference type="PRINTS" id="PR00344">
    <property type="entry name" value="BCTRLSENSOR"/>
</dbReference>
<dbReference type="SUPFAM" id="SSF55874">
    <property type="entry name" value="ATPase domain of HSP90 chaperone/DNA topoisomerase II/histidine kinase"/>
    <property type="match status" value="1"/>
</dbReference>
<organism evidence="10 11">
    <name type="scientific">Tepidibacillus fermentans</name>
    <dbReference type="NCBI Taxonomy" id="1281767"/>
    <lineage>
        <taxon>Bacteria</taxon>
        <taxon>Bacillati</taxon>
        <taxon>Bacillota</taxon>
        <taxon>Bacilli</taxon>
        <taxon>Bacillales</taxon>
        <taxon>Bacillaceae</taxon>
        <taxon>Tepidibacillus</taxon>
    </lineage>
</organism>
<keyword evidence="7" id="KW-0067">ATP-binding</keyword>
<sequence length="473" mass="53619">MSLKFQLEFDLDQFYNYMYQAPVGYLVIDENGKVQAINQLFLRASHYTEKELVSQPFDKVIDFDGEWKDLKNQLQYYTFNQTLRLSWKGSKGNKGTSKVIVWKLGSTSPQLFALAFLNIHKEKHFSLLSRFAENFVSETSIGIIVVDKDSKLVEISPLSCKIFNLTKEEVLNKRVEEVFFDIPDEQLVCKRTLLDGIRLRNHAMTYSINKQRYDLLVDSNTIKDESGNIVGAYVLFKDVTNLRSLEQQVLQNDRLATIGQIAAGTAHEIRNPLTSIRGFLQILKDVLIENQLMNELQYTDIMLTEIDRINKLVNEILLLGKPKHTTYKQVDVNKVLLEVLPIIENHGMLHGVEVNYLLGSGLPTIVADPELLKQVFLNIAKNGIEAIIDGGVVTVTTKLDEDNKRILVMIQDNGPGIPNYLVDKIFDPFFTTKEKGTGLGLSISQKIIHDLGGSIRVSTKGFGTTFQINLPYN</sequence>
<dbReference type="Pfam" id="PF00512">
    <property type="entry name" value="HisKA"/>
    <property type="match status" value="1"/>
</dbReference>
<keyword evidence="11" id="KW-1185">Reference proteome</keyword>
<dbReference type="RefSeq" id="WP_165895088.1">
    <property type="nucleotide sequence ID" value="NZ_SMAB01000030.1"/>
</dbReference>
<dbReference type="Pfam" id="PF02518">
    <property type="entry name" value="HATPase_c"/>
    <property type="match status" value="1"/>
</dbReference>
<comment type="catalytic activity">
    <reaction evidence="1">
        <text>ATP + protein L-histidine = ADP + protein N-phospho-L-histidine.</text>
        <dbReference type="EC" id="2.7.13.3"/>
    </reaction>
</comment>
<keyword evidence="5" id="KW-0547">Nucleotide-binding</keyword>
<gene>
    <name evidence="10" type="ORF">EDD72_13015</name>
</gene>
<dbReference type="PANTHER" id="PTHR43065:SF10">
    <property type="entry name" value="PEROXIDE STRESS-ACTIVATED HISTIDINE KINASE MAK3"/>
    <property type="match status" value="1"/>
</dbReference>
<dbReference type="Gene3D" id="3.30.450.20">
    <property type="entry name" value="PAS domain"/>
    <property type="match status" value="2"/>
</dbReference>
<evidence type="ECO:0000256" key="2">
    <source>
        <dbReference type="ARBA" id="ARBA00012438"/>
    </source>
</evidence>
<dbReference type="PROSITE" id="PS50109">
    <property type="entry name" value="HIS_KIN"/>
    <property type="match status" value="1"/>
</dbReference>
<dbReference type="CDD" id="cd00082">
    <property type="entry name" value="HisKA"/>
    <property type="match status" value="1"/>
</dbReference>
<dbReference type="Proteomes" id="UP000295788">
    <property type="component" value="Unassembled WGS sequence"/>
</dbReference>
<evidence type="ECO:0000256" key="5">
    <source>
        <dbReference type="ARBA" id="ARBA00022741"/>
    </source>
</evidence>
<dbReference type="SMART" id="SM00091">
    <property type="entry name" value="PAS"/>
    <property type="match status" value="2"/>
</dbReference>
<dbReference type="InterPro" id="IPR035965">
    <property type="entry name" value="PAS-like_dom_sf"/>
</dbReference>
<dbReference type="AlphaFoldDB" id="A0A4R3K5M8"/>
<keyword evidence="4" id="KW-0808">Transferase</keyword>